<keyword evidence="1" id="KW-0472">Membrane</keyword>
<gene>
    <name evidence="2" type="ORF">BECKFW1821A_GA0114235_102311</name>
    <name evidence="3" type="ORF">BECKFW1821B_GA0114236_10285</name>
</gene>
<dbReference type="EMBL" id="CAADFD010000028">
    <property type="protein sequence ID" value="VFJ56498.1"/>
    <property type="molecule type" value="Genomic_DNA"/>
</dbReference>
<keyword evidence="1" id="KW-1133">Transmembrane helix</keyword>
<evidence type="ECO:0000313" key="2">
    <source>
        <dbReference type="EMBL" id="VFJ49423.1"/>
    </source>
</evidence>
<dbReference type="AlphaFoldDB" id="A0A450SB97"/>
<feature type="transmembrane region" description="Helical" evidence="1">
    <location>
        <begin position="73"/>
        <end position="91"/>
    </location>
</feature>
<feature type="transmembrane region" description="Helical" evidence="1">
    <location>
        <begin position="97"/>
        <end position="116"/>
    </location>
</feature>
<name>A0A450SB97_9GAMM</name>
<keyword evidence="1" id="KW-0812">Transmembrane</keyword>
<reference evidence="2" key="1">
    <citation type="submission" date="2019-02" db="EMBL/GenBank/DDBJ databases">
        <authorList>
            <person name="Gruber-Vodicka R. H."/>
            <person name="Seah K. B. B."/>
        </authorList>
    </citation>
    <scope>NUCLEOTIDE SEQUENCE</scope>
    <source>
        <strain evidence="3">BECK_BZ106</strain>
        <strain evidence="2">BECK_BZ15</strain>
    </source>
</reference>
<accession>A0A450SB97</accession>
<feature type="transmembrane region" description="Helical" evidence="1">
    <location>
        <begin position="9"/>
        <end position="28"/>
    </location>
</feature>
<sequence length="117" mass="12389">MPIENFQKFALALAIMMLGVWGILLIIFPDGILNLFSKEPVNHASAGMMGAAFLGLALISFASVTGWIQARRALGIAMLFLVVESAYLMLGAGVMEVTGPTSISIVIAATVAFFLLI</sequence>
<evidence type="ECO:0000256" key="1">
    <source>
        <dbReference type="SAM" id="Phobius"/>
    </source>
</evidence>
<feature type="transmembrane region" description="Helical" evidence="1">
    <location>
        <begin position="48"/>
        <end position="68"/>
    </location>
</feature>
<organism evidence="2">
    <name type="scientific">Candidatus Kentrum sp. FW</name>
    <dbReference type="NCBI Taxonomy" id="2126338"/>
    <lineage>
        <taxon>Bacteria</taxon>
        <taxon>Pseudomonadati</taxon>
        <taxon>Pseudomonadota</taxon>
        <taxon>Gammaproteobacteria</taxon>
        <taxon>Candidatus Kentrum</taxon>
    </lineage>
</organism>
<protein>
    <submittedName>
        <fullName evidence="2">Uncharacterized protein</fullName>
    </submittedName>
</protein>
<dbReference type="EMBL" id="CAADEW010000023">
    <property type="protein sequence ID" value="VFJ49423.1"/>
    <property type="molecule type" value="Genomic_DNA"/>
</dbReference>
<evidence type="ECO:0000313" key="3">
    <source>
        <dbReference type="EMBL" id="VFJ56498.1"/>
    </source>
</evidence>
<proteinExistence type="predicted"/>